<evidence type="ECO:0000256" key="5">
    <source>
        <dbReference type="ARBA" id="ARBA00022691"/>
    </source>
</evidence>
<dbReference type="InterPro" id="IPR022749">
    <property type="entry name" value="D12N6_MeTrfase_N"/>
</dbReference>
<reference evidence="11 12" key="1">
    <citation type="submission" date="2016-10" db="EMBL/GenBank/DDBJ databases">
        <authorList>
            <person name="de Groot N.N."/>
        </authorList>
    </citation>
    <scope>NUCLEOTIDE SEQUENCE [LARGE SCALE GENOMIC DNA]</scope>
    <source>
        <strain evidence="11 12">ASO4-2</strain>
    </source>
</reference>
<dbReference type="NCBIfam" id="TIGR00497">
    <property type="entry name" value="hsdM"/>
    <property type="match status" value="1"/>
</dbReference>
<dbReference type="InterPro" id="IPR029063">
    <property type="entry name" value="SAM-dependent_MTases_sf"/>
</dbReference>
<dbReference type="EC" id="2.1.1.72" evidence="2"/>
<keyword evidence="8" id="KW-0175">Coiled coil</keyword>
<dbReference type="OrthoDB" id="9784823at2"/>
<dbReference type="Proteomes" id="UP000198771">
    <property type="component" value="Unassembled WGS sequence"/>
</dbReference>
<dbReference type="Pfam" id="PF12161">
    <property type="entry name" value="HsdM_N"/>
    <property type="match status" value="1"/>
</dbReference>
<feature type="domain" description="DNA methylase adenine-specific" evidence="9">
    <location>
        <begin position="173"/>
        <end position="483"/>
    </location>
</feature>
<keyword evidence="3" id="KW-0489">Methyltransferase</keyword>
<name>A0A1G6ESX6_9BACT</name>
<dbReference type="GO" id="GO:0032259">
    <property type="term" value="P:methylation"/>
    <property type="evidence" value="ECO:0007669"/>
    <property type="project" value="UniProtKB-KW"/>
</dbReference>
<dbReference type="STRING" id="617002.SAMN05660653_03116"/>
<gene>
    <name evidence="11" type="ORF">SAMN05660653_03116</name>
</gene>
<dbReference type="PROSITE" id="PS00092">
    <property type="entry name" value="N6_MTASE"/>
    <property type="match status" value="1"/>
</dbReference>
<evidence type="ECO:0000256" key="6">
    <source>
        <dbReference type="ARBA" id="ARBA00022747"/>
    </source>
</evidence>
<dbReference type="GO" id="GO:0003677">
    <property type="term" value="F:DNA binding"/>
    <property type="evidence" value="ECO:0007669"/>
    <property type="project" value="InterPro"/>
</dbReference>
<dbReference type="PANTHER" id="PTHR42933">
    <property type="entry name" value="SLR6095 PROTEIN"/>
    <property type="match status" value="1"/>
</dbReference>
<keyword evidence="12" id="KW-1185">Reference proteome</keyword>
<dbReference type="AlphaFoldDB" id="A0A1G6ESX6"/>
<evidence type="ECO:0000259" key="9">
    <source>
        <dbReference type="Pfam" id="PF02384"/>
    </source>
</evidence>
<dbReference type="GO" id="GO:0009307">
    <property type="term" value="P:DNA restriction-modification system"/>
    <property type="evidence" value="ECO:0007669"/>
    <property type="project" value="UniProtKB-KW"/>
</dbReference>
<organism evidence="11 12">
    <name type="scientific">Desulfonatronum thiosulfatophilum</name>
    <dbReference type="NCBI Taxonomy" id="617002"/>
    <lineage>
        <taxon>Bacteria</taxon>
        <taxon>Pseudomonadati</taxon>
        <taxon>Thermodesulfobacteriota</taxon>
        <taxon>Desulfovibrionia</taxon>
        <taxon>Desulfovibrionales</taxon>
        <taxon>Desulfonatronaceae</taxon>
        <taxon>Desulfonatronum</taxon>
    </lineage>
</organism>
<evidence type="ECO:0000256" key="4">
    <source>
        <dbReference type="ARBA" id="ARBA00022679"/>
    </source>
</evidence>
<evidence type="ECO:0000256" key="8">
    <source>
        <dbReference type="SAM" id="Coils"/>
    </source>
</evidence>
<dbReference type="Gene3D" id="3.40.50.150">
    <property type="entry name" value="Vaccinia Virus protein VP39"/>
    <property type="match status" value="1"/>
</dbReference>
<dbReference type="InterPro" id="IPR038333">
    <property type="entry name" value="T1MK-like_N_sf"/>
</dbReference>
<dbReference type="InterPro" id="IPR004546">
    <property type="entry name" value="Restrct_endonuc_T1M"/>
</dbReference>
<comment type="similarity">
    <text evidence="1">Belongs to the N(4)/N(6)-methyltransferase family.</text>
</comment>
<feature type="domain" description="N6 adenine-specific DNA methyltransferase N-terminal" evidence="10">
    <location>
        <begin position="11"/>
        <end position="159"/>
    </location>
</feature>
<evidence type="ECO:0000313" key="11">
    <source>
        <dbReference type="EMBL" id="SDB60587.1"/>
    </source>
</evidence>
<evidence type="ECO:0000313" key="12">
    <source>
        <dbReference type="Proteomes" id="UP000198771"/>
    </source>
</evidence>
<feature type="coiled-coil region" evidence="8">
    <location>
        <begin position="490"/>
        <end position="517"/>
    </location>
</feature>
<dbReference type="InterPro" id="IPR003356">
    <property type="entry name" value="DNA_methylase_A-5"/>
</dbReference>
<dbReference type="Gene3D" id="1.20.1260.30">
    <property type="match status" value="1"/>
</dbReference>
<keyword evidence="4" id="KW-0808">Transferase</keyword>
<dbReference type="Pfam" id="PF02384">
    <property type="entry name" value="N6_Mtase"/>
    <property type="match status" value="1"/>
</dbReference>
<protein>
    <recommendedName>
        <fullName evidence="2">site-specific DNA-methyltransferase (adenine-specific)</fullName>
        <ecNumber evidence="2">2.1.1.72</ecNumber>
    </recommendedName>
</protein>
<dbReference type="InterPro" id="IPR051537">
    <property type="entry name" value="DNA_Adenine_Mtase"/>
</dbReference>
<proteinExistence type="inferred from homology"/>
<dbReference type="SUPFAM" id="SSF53335">
    <property type="entry name" value="S-adenosyl-L-methionine-dependent methyltransferases"/>
    <property type="match status" value="1"/>
</dbReference>
<keyword evidence="5" id="KW-0949">S-adenosyl-L-methionine</keyword>
<evidence type="ECO:0000259" key="10">
    <source>
        <dbReference type="Pfam" id="PF12161"/>
    </source>
</evidence>
<dbReference type="RefSeq" id="WP_092123754.1">
    <property type="nucleotide sequence ID" value="NZ_FMXO01000022.1"/>
</dbReference>
<dbReference type="InterPro" id="IPR002052">
    <property type="entry name" value="DNA_methylase_N6_adenine_CS"/>
</dbReference>
<evidence type="ECO:0000256" key="1">
    <source>
        <dbReference type="ARBA" id="ARBA00006594"/>
    </source>
</evidence>
<sequence>MTQTVSQKEINDILWQACDTFRGTLDPTQYKDYILVMLFIKYMSDLWNDKRDDFLRQYKGDEQRVKRALDRERFVMPMVELRDKNGKVEETFPASFDSLYERRTRTNIGELINIALEAIEDANKAKLENVFRNIDFNSEPNLGQAKDRNRRLNLLLEDFAKPRLNLRPSRIGNQDVIGDAYEYLISRFAADSGKKGGEFYTPGEVATLLAKLLKAKPGDTISDPTCGSGSLLIRVAKEIGSANFALFGQESNGSTWALCRMNMFLHEMDNARIEWCNTITSPHLVEGDRLLKFNVVVANPPFSLDKWGHDHAENDPYNRFWRGIPPKSKGDFAFISHMIETALEDEGRVGVIVPHGVLFRGGAEGRIRQKLIEDNLLEAVIGLPANLFFGTGIPAAIVVFNKARKAWDQAGSHRDKHILFIDASREFEDGKNQNRLRLQDINKIVTTFEAFAQVEKYAYPATLDEIKENDFNLNIPRYVDTFEPEPEVDIPTVQKEIAMLEDELAVVQKELAGHLKELGLS</sequence>
<dbReference type="EMBL" id="FMXO01000022">
    <property type="protein sequence ID" value="SDB60587.1"/>
    <property type="molecule type" value="Genomic_DNA"/>
</dbReference>
<dbReference type="GO" id="GO:0009007">
    <property type="term" value="F:site-specific DNA-methyltransferase (adenine-specific) activity"/>
    <property type="evidence" value="ECO:0007669"/>
    <property type="project" value="UniProtKB-EC"/>
</dbReference>
<evidence type="ECO:0000256" key="7">
    <source>
        <dbReference type="ARBA" id="ARBA00047942"/>
    </source>
</evidence>
<accession>A0A1G6ESX6</accession>
<keyword evidence="6" id="KW-0680">Restriction system</keyword>
<dbReference type="GO" id="GO:0008170">
    <property type="term" value="F:N-methyltransferase activity"/>
    <property type="evidence" value="ECO:0007669"/>
    <property type="project" value="InterPro"/>
</dbReference>
<dbReference type="PRINTS" id="PR00507">
    <property type="entry name" value="N12N6MTFRASE"/>
</dbReference>
<comment type="catalytic activity">
    <reaction evidence="7">
        <text>a 2'-deoxyadenosine in DNA + S-adenosyl-L-methionine = an N(6)-methyl-2'-deoxyadenosine in DNA + S-adenosyl-L-homocysteine + H(+)</text>
        <dbReference type="Rhea" id="RHEA:15197"/>
        <dbReference type="Rhea" id="RHEA-COMP:12418"/>
        <dbReference type="Rhea" id="RHEA-COMP:12419"/>
        <dbReference type="ChEBI" id="CHEBI:15378"/>
        <dbReference type="ChEBI" id="CHEBI:57856"/>
        <dbReference type="ChEBI" id="CHEBI:59789"/>
        <dbReference type="ChEBI" id="CHEBI:90615"/>
        <dbReference type="ChEBI" id="CHEBI:90616"/>
        <dbReference type="EC" id="2.1.1.72"/>
    </reaction>
</comment>
<dbReference type="PANTHER" id="PTHR42933:SF3">
    <property type="entry name" value="TYPE I RESTRICTION ENZYME MJAVIII METHYLASE SUBUNIT"/>
    <property type="match status" value="1"/>
</dbReference>
<evidence type="ECO:0000256" key="2">
    <source>
        <dbReference type="ARBA" id="ARBA00011900"/>
    </source>
</evidence>
<evidence type="ECO:0000256" key="3">
    <source>
        <dbReference type="ARBA" id="ARBA00022603"/>
    </source>
</evidence>